<dbReference type="Proteomes" id="UP000306409">
    <property type="component" value="Chromosome"/>
</dbReference>
<keyword evidence="2" id="KW-1185">Reference proteome</keyword>
<accession>A0A7H1VKW9</accession>
<evidence type="ECO:0000313" key="1">
    <source>
        <dbReference type="EMBL" id="QNU66031.1"/>
    </source>
</evidence>
<sequence length="55" mass="6146">MYAEAESVPKDTPPLHLINPQYPETDDAAKVLIGSTDKQATNAPIPIIFFYFHTK</sequence>
<dbReference type="EMBL" id="CP061336">
    <property type="protein sequence ID" value="QNU66031.1"/>
    <property type="molecule type" value="Genomic_DNA"/>
</dbReference>
<protein>
    <submittedName>
        <fullName evidence="1">Uncharacterized protein</fullName>
    </submittedName>
</protein>
<name>A0A7H1VKW9_9FIRM</name>
<dbReference type="RefSeq" id="WP_171003517.1">
    <property type="nucleotide sequence ID" value="NZ_CP061336.1"/>
</dbReference>
<evidence type="ECO:0000313" key="2">
    <source>
        <dbReference type="Proteomes" id="UP000306409"/>
    </source>
</evidence>
<dbReference type="AlphaFoldDB" id="A0A7H1VKW9"/>
<organism evidence="1 2">
    <name type="scientific">Ruminiclostridium herbifermentans</name>
    <dbReference type="NCBI Taxonomy" id="2488810"/>
    <lineage>
        <taxon>Bacteria</taxon>
        <taxon>Bacillati</taxon>
        <taxon>Bacillota</taxon>
        <taxon>Clostridia</taxon>
        <taxon>Eubacteriales</taxon>
        <taxon>Oscillospiraceae</taxon>
        <taxon>Ruminiclostridium</taxon>
    </lineage>
</organism>
<reference evidence="1 2" key="1">
    <citation type="submission" date="2020-09" db="EMBL/GenBank/DDBJ databases">
        <title>Characterization and genome sequencing of Ruminiclostridium sp. nov. MA18.</title>
        <authorList>
            <person name="Rettenmaier R."/>
            <person name="Kowollik M.-L."/>
            <person name="Liebl W."/>
            <person name="Zverlov V."/>
        </authorList>
    </citation>
    <scope>NUCLEOTIDE SEQUENCE [LARGE SCALE GENOMIC DNA]</scope>
    <source>
        <strain evidence="1 2">MA18</strain>
    </source>
</reference>
<dbReference type="KEGG" id="rher:EHE19_014230"/>
<proteinExistence type="predicted"/>
<gene>
    <name evidence="1" type="ORF">EHE19_014230</name>
</gene>